<dbReference type="SMART" id="SM00257">
    <property type="entry name" value="LysM"/>
    <property type="match status" value="4"/>
</dbReference>
<protein>
    <recommendedName>
        <fullName evidence="5">LysM domain-containing protein</fullName>
    </recommendedName>
</protein>
<reference evidence="6" key="2">
    <citation type="submission" date="2023-01" db="EMBL/GenBank/DDBJ databases">
        <authorList>
            <person name="Petersen C."/>
        </authorList>
    </citation>
    <scope>NUCLEOTIDE SEQUENCE</scope>
    <source>
        <strain evidence="6">IBT 17514</strain>
    </source>
</reference>
<feature type="chain" id="PRO_5042296091" description="LysM domain-containing protein" evidence="4">
    <location>
        <begin position="24"/>
        <end position="691"/>
    </location>
</feature>
<dbReference type="SUPFAM" id="SSF54106">
    <property type="entry name" value="LysM domain"/>
    <property type="match status" value="3"/>
</dbReference>
<dbReference type="InterPro" id="IPR036779">
    <property type="entry name" value="LysM_dom_sf"/>
</dbReference>
<feature type="domain" description="LysM" evidence="5">
    <location>
        <begin position="643"/>
        <end position="689"/>
    </location>
</feature>
<evidence type="ECO:0000313" key="6">
    <source>
        <dbReference type="EMBL" id="KAJ5719736.1"/>
    </source>
</evidence>
<dbReference type="PROSITE" id="PS51782">
    <property type="entry name" value="LYSM"/>
    <property type="match status" value="4"/>
</dbReference>
<dbReference type="PANTHER" id="PTHR34997">
    <property type="entry name" value="AM15"/>
    <property type="match status" value="1"/>
</dbReference>
<comment type="caution">
    <text evidence="6">The sequence shown here is derived from an EMBL/GenBank/DDBJ whole genome shotgun (WGS) entry which is preliminary data.</text>
</comment>
<feature type="domain" description="LysM" evidence="5">
    <location>
        <begin position="208"/>
        <end position="253"/>
    </location>
</feature>
<reference evidence="6" key="1">
    <citation type="journal article" date="2023" name="IMA Fungus">
        <title>Comparative genomic study of the Penicillium genus elucidates a diverse pangenome and 15 lateral gene transfer events.</title>
        <authorList>
            <person name="Petersen C."/>
            <person name="Sorensen T."/>
            <person name="Nielsen M.R."/>
            <person name="Sondergaard T.E."/>
            <person name="Sorensen J.L."/>
            <person name="Fitzpatrick D.A."/>
            <person name="Frisvad J.C."/>
            <person name="Nielsen K.L."/>
        </authorList>
    </citation>
    <scope>NUCLEOTIDE SEQUENCE</scope>
    <source>
        <strain evidence="6">IBT 17514</strain>
    </source>
</reference>
<feature type="domain" description="LysM" evidence="5">
    <location>
        <begin position="446"/>
        <end position="493"/>
    </location>
</feature>
<feature type="signal peptide" evidence="4">
    <location>
        <begin position="1"/>
        <end position="23"/>
    </location>
</feature>
<keyword evidence="7" id="KW-1185">Reference proteome</keyword>
<organism evidence="6 7">
    <name type="scientific">Penicillium malachiteum</name>
    <dbReference type="NCBI Taxonomy" id="1324776"/>
    <lineage>
        <taxon>Eukaryota</taxon>
        <taxon>Fungi</taxon>
        <taxon>Dikarya</taxon>
        <taxon>Ascomycota</taxon>
        <taxon>Pezizomycotina</taxon>
        <taxon>Eurotiomycetes</taxon>
        <taxon>Eurotiomycetidae</taxon>
        <taxon>Eurotiales</taxon>
        <taxon>Aspergillaceae</taxon>
        <taxon>Penicillium</taxon>
    </lineage>
</organism>
<dbReference type="AlphaFoldDB" id="A0AAD6HJ09"/>
<proteinExistence type="predicted"/>
<dbReference type="CDD" id="cd00118">
    <property type="entry name" value="LysM"/>
    <property type="match status" value="4"/>
</dbReference>
<dbReference type="Pfam" id="PF01476">
    <property type="entry name" value="LysM"/>
    <property type="match status" value="3"/>
</dbReference>
<evidence type="ECO:0000256" key="2">
    <source>
        <dbReference type="ARBA" id="ARBA00023026"/>
    </source>
</evidence>
<dbReference type="GO" id="GO:0008061">
    <property type="term" value="F:chitin binding"/>
    <property type="evidence" value="ECO:0007669"/>
    <property type="project" value="UniProtKB-KW"/>
</dbReference>
<dbReference type="Proteomes" id="UP001215712">
    <property type="component" value="Unassembled WGS sequence"/>
</dbReference>
<evidence type="ECO:0000313" key="7">
    <source>
        <dbReference type="Proteomes" id="UP001215712"/>
    </source>
</evidence>
<feature type="region of interest" description="Disordered" evidence="3">
    <location>
        <begin position="417"/>
        <end position="438"/>
    </location>
</feature>
<dbReference type="Gene3D" id="3.10.350.10">
    <property type="entry name" value="LysM domain"/>
    <property type="match status" value="5"/>
</dbReference>
<dbReference type="PANTHER" id="PTHR34997:SF18">
    <property type="entry name" value="LYSM DOMAIN-CONTAINING PROTEIN"/>
    <property type="match status" value="1"/>
</dbReference>
<dbReference type="InterPro" id="IPR052210">
    <property type="entry name" value="LysM1-like"/>
</dbReference>
<dbReference type="InterPro" id="IPR018392">
    <property type="entry name" value="LysM"/>
</dbReference>
<sequence>MGKSSSSLRHLLIVAALCLQTSALQLFNTTPSGVLSACGDALTTNITCDELISVPVISNQQYIGNTTLESLCAADCRESLYKFRNRAESACGTDVYSFSGVNQTVQSFLDPLTWAYNVSCLTSGDEFCYSDIMNRNTSIEPCSDCFLQYEAAMLGSTYGQQRIDSVAFSSLLSSCSVPASSYPYFTPTATSATLSSTTVTAVATCTGTTYTVESGDTCESISSAHSIAIDRFITENHLDSNCTTLKTGDDVCLGESCTLYEVKANDTCRSILADKPFYLNQLLSWNPPPGSEWNVTTTNFTTSWNVTFVLPPTSFTTLPPQTAAPNYTTSWFKSSSTITNYTVTGTASSYAVASAYNDLLKYCPITFEDEMSGWDLSSLPEDCYDGLVKYCDPPFNATMPASTKFPATCSPAYYESTSTPSSSRVSPSATTTSPPTQSGIASNCDAFYVVKTNDTCANIVSSFGNFTLTQFYTWNPAIGTDCKHLDVGKSIGQLMAPSGEKMPAYGFTDDAVCIGVPGASSITTTATASTTSSTSATPSPLMPDTVADCTKYYYVVKGDTCDSIEEAYGITSDQFSEWNPYVSNGTDCQNLWLDTYICVGAPDSSSSTKDESTSLPSATTATQTATVTVPSPLIPSTDADCTKYHYVVDDEDCETIESQYGIIAAQFNAWNPYVGSDCGSLWLHYYVCVGV</sequence>
<keyword evidence="4" id="KW-0732">Signal</keyword>
<name>A0AAD6HJ09_9EURO</name>
<keyword evidence="1" id="KW-0147">Chitin-binding</keyword>
<evidence type="ECO:0000256" key="1">
    <source>
        <dbReference type="ARBA" id="ARBA00022669"/>
    </source>
</evidence>
<evidence type="ECO:0000259" key="5">
    <source>
        <dbReference type="PROSITE" id="PS51782"/>
    </source>
</evidence>
<keyword evidence="2" id="KW-0843">Virulence</keyword>
<evidence type="ECO:0000256" key="3">
    <source>
        <dbReference type="SAM" id="MobiDB-lite"/>
    </source>
</evidence>
<gene>
    <name evidence="6" type="ORF">N7493_007314</name>
</gene>
<evidence type="ECO:0000256" key="4">
    <source>
        <dbReference type="SAM" id="SignalP"/>
    </source>
</evidence>
<feature type="domain" description="LysM" evidence="5">
    <location>
        <begin position="551"/>
        <end position="599"/>
    </location>
</feature>
<accession>A0AAD6HJ09</accession>
<dbReference type="EMBL" id="JAQJAN010000010">
    <property type="protein sequence ID" value="KAJ5719736.1"/>
    <property type="molecule type" value="Genomic_DNA"/>
</dbReference>